<dbReference type="RefSeq" id="WP_003794845.1">
    <property type="nucleotide sequence ID" value="NZ_GG665871.1"/>
</dbReference>
<evidence type="ECO:0000313" key="1">
    <source>
        <dbReference type="EMBL" id="EEP69065.1"/>
    </source>
</evidence>
<dbReference type="SUPFAM" id="SSF64496">
    <property type="entry name" value="DNA-binding domain of intron-encoded endonucleases"/>
    <property type="match status" value="1"/>
</dbReference>
<evidence type="ECO:0000313" key="2">
    <source>
        <dbReference type="Proteomes" id="UP000003009"/>
    </source>
</evidence>
<dbReference type="GeneID" id="84906743"/>
<gene>
    <name evidence="1" type="ORF">GCWU000324_00977</name>
</gene>
<evidence type="ECO:0008006" key="3">
    <source>
        <dbReference type="Google" id="ProtNLM"/>
    </source>
</evidence>
<sequence>MNSWTRLLTPTELEKTFKPVGNKVPHYKKTVEIRAPNGEIQRFDSAMQAAKNTGINHTTIAKRCRTHHTDKQGNQYRYI</sequence>
<dbReference type="Proteomes" id="UP000003009">
    <property type="component" value="Unassembled WGS sequence"/>
</dbReference>
<organism evidence="1 2">
    <name type="scientific">Kingella oralis ATCC 51147</name>
    <dbReference type="NCBI Taxonomy" id="629741"/>
    <lineage>
        <taxon>Bacteria</taxon>
        <taxon>Pseudomonadati</taxon>
        <taxon>Pseudomonadota</taxon>
        <taxon>Betaproteobacteria</taxon>
        <taxon>Neisseriales</taxon>
        <taxon>Neisseriaceae</taxon>
        <taxon>Kingella</taxon>
    </lineage>
</organism>
<reference evidence="1" key="1">
    <citation type="submission" date="2009-04" db="EMBL/GenBank/DDBJ databases">
        <authorList>
            <person name="Weinstock G."/>
            <person name="Sodergren E."/>
            <person name="Clifton S."/>
            <person name="Fulton L."/>
            <person name="Fulton B."/>
            <person name="Courtney L."/>
            <person name="Fronick C."/>
            <person name="Harrison M."/>
            <person name="Strong C."/>
            <person name="Farmer C."/>
            <person name="Delahaunty K."/>
            <person name="Markovic C."/>
            <person name="Hall O."/>
            <person name="Minx P."/>
            <person name="Tomlinson C."/>
            <person name="Mitreva M."/>
            <person name="Nelson J."/>
            <person name="Hou S."/>
            <person name="Wollam A."/>
            <person name="Pepin K.H."/>
            <person name="Johnson M."/>
            <person name="Bhonagiri V."/>
            <person name="Nash W.E."/>
            <person name="Warren W."/>
            <person name="Chinwalla A."/>
            <person name="Mardis E.R."/>
            <person name="Wilson R.K."/>
        </authorList>
    </citation>
    <scope>NUCLEOTIDE SEQUENCE [LARGE SCALE GENOMIC DNA]</scope>
    <source>
        <strain evidence="1">ATCC 51147</strain>
    </source>
</reference>
<comment type="caution">
    <text evidence="1">The sequence shown here is derived from an EMBL/GenBank/DDBJ whole genome shotgun (WGS) entry which is preliminary data.</text>
</comment>
<dbReference type="EMBL" id="ACJW02000002">
    <property type="protein sequence ID" value="EEP69065.1"/>
    <property type="molecule type" value="Genomic_DNA"/>
</dbReference>
<dbReference type="HOGENOM" id="CLU_2601353_0_0_4"/>
<keyword evidence="2" id="KW-1185">Reference proteome</keyword>
<dbReference type="InterPro" id="IPR036388">
    <property type="entry name" value="WH-like_DNA-bd_sf"/>
</dbReference>
<dbReference type="Gene3D" id="1.10.10.10">
    <property type="entry name" value="Winged helix-like DNA-binding domain superfamily/Winged helix DNA-binding domain"/>
    <property type="match status" value="1"/>
</dbReference>
<dbReference type="STRING" id="629741.GCWU000324_00977"/>
<accession>C4GFR0</accession>
<name>C4GFR0_9NEIS</name>
<protein>
    <recommendedName>
        <fullName evidence="3">NUMOD1 domain protein</fullName>
    </recommendedName>
</protein>
<dbReference type="AlphaFoldDB" id="C4GFR0"/>
<proteinExistence type="predicted"/>